<feature type="transmembrane region" description="Helical" evidence="7">
    <location>
        <begin position="230"/>
        <end position="253"/>
    </location>
</feature>
<feature type="transmembrane region" description="Helical" evidence="7">
    <location>
        <begin position="301"/>
        <end position="328"/>
    </location>
</feature>
<comment type="caution">
    <text evidence="9">The sequence shown here is derived from an EMBL/GenBank/DDBJ whole genome shotgun (WGS) entry which is preliminary data.</text>
</comment>
<reference evidence="9" key="1">
    <citation type="submission" date="2019-08" db="EMBL/GenBank/DDBJ databases">
        <authorList>
            <person name="Kucharzyk K."/>
            <person name="Murdoch R.W."/>
            <person name="Higgins S."/>
            <person name="Loffler F."/>
        </authorList>
    </citation>
    <scope>NUCLEOTIDE SEQUENCE</scope>
</reference>
<dbReference type="Gene3D" id="1.20.1530.20">
    <property type="match status" value="1"/>
</dbReference>
<gene>
    <name evidence="9" type="primary">kefB_7</name>
    <name evidence="9" type="ORF">SDC9_36811</name>
</gene>
<evidence type="ECO:0000259" key="8">
    <source>
        <dbReference type="Pfam" id="PF00999"/>
    </source>
</evidence>
<evidence type="ECO:0000256" key="3">
    <source>
        <dbReference type="ARBA" id="ARBA00022692"/>
    </source>
</evidence>
<keyword evidence="2" id="KW-0813">Transport</keyword>
<feature type="transmembrane region" description="Helical" evidence="7">
    <location>
        <begin position="9"/>
        <end position="27"/>
    </location>
</feature>
<evidence type="ECO:0000256" key="2">
    <source>
        <dbReference type="ARBA" id="ARBA00022448"/>
    </source>
</evidence>
<keyword evidence="5" id="KW-0406">Ion transport</keyword>
<dbReference type="InterPro" id="IPR006153">
    <property type="entry name" value="Cation/H_exchanger_TM"/>
</dbReference>
<proteinExistence type="predicted"/>
<evidence type="ECO:0000256" key="7">
    <source>
        <dbReference type="SAM" id="Phobius"/>
    </source>
</evidence>
<feature type="transmembrane region" description="Helical" evidence="7">
    <location>
        <begin position="96"/>
        <end position="115"/>
    </location>
</feature>
<dbReference type="GO" id="GO:0015297">
    <property type="term" value="F:antiporter activity"/>
    <property type="evidence" value="ECO:0007669"/>
    <property type="project" value="InterPro"/>
</dbReference>
<feature type="transmembrane region" description="Helical" evidence="7">
    <location>
        <begin position="67"/>
        <end position="89"/>
    </location>
</feature>
<dbReference type="GO" id="GO:0016020">
    <property type="term" value="C:membrane"/>
    <property type="evidence" value="ECO:0007669"/>
    <property type="project" value="UniProtKB-SubCell"/>
</dbReference>
<feature type="transmembrane region" description="Helical" evidence="7">
    <location>
        <begin position="443"/>
        <end position="464"/>
    </location>
</feature>
<evidence type="ECO:0000256" key="6">
    <source>
        <dbReference type="ARBA" id="ARBA00023136"/>
    </source>
</evidence>
<feature type="transmembrane region" description="Helical" evidence="7">
    <location>
        <begin position="259"/>
        <end position="280"/>
    </location>
</feature>
<keyword evidence="4 7" id="KW-1133">Transmembrane helix</keyword>
<keyword evidence="6 7" id="KW-0472">Membrane</keyword>
<keyword evidence="3 7" id="KW-0812">Transmembrane</keyword>
<feature type="transmembrane region" description="Helical" evidence="7">
    <location>
        <begin position="131"/>
        <end position="152"/>
    </location>
</feature>
<feature type="transmembrane region" description="Helical" evidence="7">
    <location>
        <begin position="195"/>
        <end position="218"/>
    </location>
</feature>
<dbReference type="AlphaFoldDB" id="A0A644VHQ5"/>
<feature type="transmembrane region" description="Helical" evidence="7">
    <location>
        <begin position="164"/>
        <end position="183"/>
    </location>
</feature>
<dbReference type="InterPro" id="IPR038770">
    <property type="entry name" value="Na+/solute_symporter_sf"/>
</dbReference>
<dbReference type="InterPro" id="IPR050794">
    <property type="entry name" value="CPA2_transporter"/>
</dbReference>
<dbReference type="PANTHER" id="PTHR32468:SF0">
    <property type="entry name" value="K(+)_H(+) ANTIPORTER 1"/>
    <property type="match status" value="1"/>
</dbReference>
<evidence type="ECO:0000256" key="1">
    <source>
        <dbReference type="ARBA" id="ARBA00004141"/>
    </source>
</evidence>
<evidence type="ECO:0000256" key="4">
    <source>
        <dbReference type="ARBA" id="ARBA00022989"/>
    </source>
</evidence>
<comment type="subcellular location">
    <subcellularLocation>
        <location evidence="1">Membrane</location>
        <topology evidence="1">Multi-pass membrane protein</topology>
    </subcellularLocation>
</comment>
<accession>A0A644VHQ5</accession>
<dbReference type="EMBL" id="VSSQ01000312">
    <property type="protein sequence ID" value="MPL90755.1"/>
    <property type="molecule type" value="Genomic_DNA"/>
</dbReference>
<feature type="transmembrane region" description="Helical" evidence="7">
    <location>
        <begin position="378"/>
        <end position="399"/>
    </location>
</feature>
<sequence>MYSKNVRTWIFYFVMISSFIILTYVLFKNAEKFNEYVPPDVTVVSSAVTDNFDSFKLSISHNLGEPVALLLMQIIAILFVSRIAGWFFIKIGQPTVIGEILAGILLGPSLLGHFYPETYNFLFAPESLGNLYILSQVGLVLFMFVIGMELNLGLLKNKMGTTYVISNASIIFPFFLGMLFAYFAYEEFAAGQTDFLSFALFIGISMSITAFPVLARIVQEKGMTKTHIGQISIISAAFNDVTAWCMLAAVIAIAKTGSFISSLYTIGLSIVYILFMLYAVRPFMKKIGNIYSNSEVLNKSVVAFMFLFLTLSAFATQMIGIHALFGAFLAGVIMPELPQFRKIIVDKIEDVALTLLLPLFFVYTGLRTEIGLINTPHLWMVTAIMILFAIGGKFIGAGLSAKLMRENWRDSLSVGVLMNTRGLMEIVVLNIGYEMGILPKPIFVMLVLMALVTTFMTTPMLSLIQKIFPEKNLEEEYQKQQAQGIFKVLIALGNPENGKSLLSVAKHVLDGVKNTLSVTALHITPGSNTNPIYSDEFARESFVGINHEAHRLHIPIENDYKITDNIEAGVVRTTNYDNYDFLLVGAGLSLSGIEFIKYKPYFKTADWINKLIKRVTKSQEIFYPGSLIKDKTRYFVEHSQCSVGIFVNRNFSGISTVLVLLEDKSDDFLIRYAHRLLKNDPKVHVTFHDEHKLLSTEDTFKEQYKEFIRHYPDAVKLSKSKNGTGSFQKYSFMLISYQSWIRITESDSNKLDSIPSTLIINKKESRFSKVGKGVS</sequence>
<organism evidence="9">
    <name type="scientific">bioreactor metagenome</name>
    <dbReference type="NCBI Taxonomy" id="1076179"/>
    <lineage>
        <taxon>unclassified sequences</taxon>
        <taxon>metagenomes</taxon>
        <taxon>ecological metagenomes</taxon>
    </lineage>
</organism>
<dbReference type="PANTHER" id="PTHR32468">
    <property type="entry name" value="CATION/H + ANTIPORTER"/>
    <property type="match status" value="1"/>
</dbReference>
<feature type="domain" description="Cation/H+ exchanger transmembrane" evidence="8">
    <location>
        <begin position="80"/>
        <end position="461"/>
    </location>
</feature>
<dbReference type="GO" id="GO:1902600">
    <property type="term" value="P:proton transmembrane transport"/>
    <property type="evidence" value="ECO:0007669"/>
    <property type="project" value="InterPro"/>
</dbReference>
<dbReference type="Pfam" id="PF00999">
    <property type="entry name" value="Na_H_Exchanger"/>
    <property type="match status" value="1"/>
</dbReference>
<protein>
    <submittedName>
        <fullName evidence="9">Glutathione-regulated potassium-efflux system protein KefB</fullName>
    </submittedName>
</protein>
<evidence type="ECO:0000313" key="9">
    <source>
        <dbReference type="EMBL" id="MPL90755.1"/>
    </source>
</evidence>
<name>A0A644VHQ5_9ZZZZ</name>
<evidence type="ECO:0000256" key="5">
    <source>
        <dbReference type="ARBA" id="ARBA00023065"/>
    </source>
</evidence>